<proteinExistence type="predicted"/>
<sequence>MYPSDDVDVDDTLIRSLGNSWGSKSGPFRIRNEALPPCQFGFGYFFGWDLFLGSKNSTAEEGATVLLLRLRSKKGQTQDITVASKTSTAMSSVCSATVVSRHGTTAVTELRIAIHIYKRKELMRPRNLEHKSSHLLGF</sequence>
<protein>
    <submittedName>
        <fullName evidence="2">Uncharacterized protein</fullName>
    </submittedName>
</protein>
<dbReference type="WBParaSite" id="L893_g2690.t1">
    <property type="protein sequence ID" value="L893_g2690.t1"/>
    <property type="gene ID" value="L893_g2690"/>
</dbReference>
<name>A0A1I7ZIL1_9BILA</name>
<evidence type="ECO:0000313" key="1">
    <source>
        <dbReference type="Proteomes" id="UP000095287"/>
    </source>
</evidence>
<keyword evidence="1" id="KW-1185">Reference proteome</keyword>
<dbReference type="Proteomes" id="UP000095287">
    <property type="component" value="Unplaced"/>
</dbReference>
<accession>A0A1I7ZIL1</accession>
<organism evidence="1 2">
    <name type="scientific">Steinernema glaseri</name>
    <dbReference type="NCBI Taxonomy" id="37863"/>
    <lineage>
        <taxon>Eukaryota</taxon>
        <taxon>Metazoa</taxon>
        <taxon>Ecdysozoa</taxon>
        <taxon>Nematoda</taxon>
        <taxon>Chromadorea</taxon>
        <taxon>Rhabditida</taxon>
        <taxon>Tylenchina</taxon>
        <taxon>Panagrolaimomorpha</taxon>
        <taxon>Strongyloidoidea</taxon>
        <taxon>Steinernematidae</taxon>
        <taxon>Steinernema</taxon>
    </lineage>
</organism>
<reference evidence="2" key="1">
    <citation type="submission" date="2016-11" db="UniProtKB">
        <authorList>
            <consortium name="WormBaseParasite"/>
        </authorList>
    </citation>
    <scope>IDENTIFICATION</scope>
</reference>
<evidence type="ECO:0000313" key="2">
    <source>
        <dbReference type="WBParaSite" id="L893_g2690.t1"/>
    </source>
</evidence>
<dbReference type="AlphaFoldDB" id="A0A1I7ZIL1"/>